<evidence type="ECO:0000259" key="1">
    <source>
        <dbReference type="Pfam" id="PF17667"/>
    </source>
</evidence>
<dbReference type="HOGENOM" id="CLU_011584_1_2_1"/>
<sequence>MDRARRYFIPIITSWAVQDVVQGMIMTPGDVEDDDPNSSAGVFELPRNVAYDQLASATRSLGTSLSGSYPPVTAVTRRANGTPRMQRQRWRTVYGTVGIPLNNVSNARHVSIVLRDCSAALMLLTQAEYRHRDISLYNMYLVEEKVKEPSGALSDLEYAADWNSRTALHTIRTGTPIFMAAEKLLGRWLYLPDNDDDDESGTDELSDPFTRARTIFVPPSADQAPQVNMPKPKSWVTPLHDAEDLYWVAVYKLFYSVPAANPVPAPRQVEIRNLLFGFGPDTTINRKDFISRGRLSDPWKPEATDEEMVPAAFLPWWLSLKGVGKAIKKAHYPYQASWSNDVFYPNLQRTFLIYTKLVDAMPTDLEIAVYPDPKEDAARINKSIP</sequence>
<dbReference type="Proteomes" id="UP000030653">
    <property type="component" value="Unassembled WGS sequence"/>
</dbReference>
<dbReference type="SUPFAM" id="SSF56112">
    <property type="entry name" value="Protein kinase-like (PK-like)"/>
    <property type="match status" value="1"/>
</dbReference>
<gene>
    <name evidence="2" type="ORF">DACRYDRAFT_111400</name>
</gene>
<proteinExistence type="predicted"/>
<dbReference type="EMBL" id="JH795875">
    <property type="protein sequence ID" value="EJT97880.1"/>
    <property type="molecule type" value="Genomic_DNA"/>
</dbReference>
<keyword evidence="3" id="KW-1185">Reference proteome</keyword>
<dbReference type="InterPro" id="IPR011009">
    <property type="entry name" value="Kinase-like_dom_sf"/>
</dbReference>
<protein>
    <recommendedName>
        <fullName evidence="1">Fungal-type protein kinase domain-containing protein</fullName>
    </recommendedName>
</protein>
<dbReference type="InterPro" id="IPR040976">
    <property type="entry name" value="Pkinase_fungal"/>
</dbReference>
<feature type="domain" description="Fungal-type protein kinase" evidence="1">
    <location>
        <begin position="80"/>
        <end position="251"/>
    </location>
</feature>
<dbReference type="Pfam" id="PF17667">
    <property type="entry name" value="Pkinase_fungal"/>
    <property type="match status" value="1"/>
</dbReference>
<evidence type="ECO:0000313" key="2">
    <source>
        <dbReference type="EMBL" id="EJT97880.1"/>
    </source>
</evidence>
<dbReference type="OMA" id="FIVIKEC"/>
<evidence type="ECO:0000313" key="3">
    <source>
        <dbReference type="Proteomes" id="UP000030653"/>
    </source>
</evidence>
<accession>M5FNS7</accession>
<dbReference type="RefSeq" id="XP_040624778.1">
    <property type="nucleotide sequence ID" value="XM_040769226.1"/>
</dbReference>
<organism evidence="2 3">
    <name type="scientific">Dacryopinax primogenitus (strain DJM 731)</name>
    <name type="common">Brown rot fungus</name>
    <dbReference type="NCBI Taxonomy" id="1858805"/>
    <lineage>
        <taxon>Eukaryota</taxon>
        <taxon>Fungi</taxon>
        <taxon>Dikarya</taxon>
        <taxon>Basidiomycota</taxon>
        <taxon>Agaricomycotina</taxon>
        <taxon>Dacrymycetes</taxon>
        <taxon>Dacrymycetales</taxon>
        <taxon>Dacrymycetaceae</taxon>
        <taxon>Dacryopinax</taxon>
    </lineage>
</organism>
<dbReference type="OrthoDB" id="312874at2759"/>
<name>M5FNS7_DACPD</name>
<dbReference type="AlphaFoldDB" id="M5FNS7"/>
<reference evidence="2 3" key="1">
    <citation type="journal article" date="2012" name="Science">
        <title>The Paleozoic origin of enzymatic lignin decomposition reconstructed from 31 fungal genomes.</title>
        <authorList>
            <person name="Floudas D."/>
            <person name="Binder M."/>
            <person name="Riley R."/>
            <person name="Barry K."/>
            <person name="Blanchette R.A."/>
            <person name="Henrissat B."/>
            <person name="Martinez A.T."/>
            <person name="Otillar R."/>
            <person name="Spatafora J.W."/>
            <person name="Yadav J.S."/>
            <person name="Aerts A."/>
            <person name="Benoit I."/>
            <person name="Boyd A."/>
            <person name="Carlson A."/>
            <person name="Copeland A."/>
            <person name="Coutinho P.M."/>
            <person name="de Vries R.P."/>
            <person name="Ferreira P."/>
            <person name="Findley K."/>
            <person name="Foster B."/>
            <person name="Gaskell J."/>
            <person name="Glotzer D."/>
            <person name="Gorecki P."/>
            <person name="Heitman J."/>
            <person name="Hesse C."/>
            <person name="Hori C."/>
            <person name="Igarashi K."/>
            <person name="Jurgens J.A."/>
            <person name="Kallen N."/>
            <person name="Kersten P."/>
            <person name="Kohler A."/>
            <person name="Kuees U."/>
            <person name="Kumar T.K.A."/>
            <person name="Kuo A."/>
            <person name="LaButti K."/>
            <person name="Larrondo L.F."/>
            <person name="Lindquist E."/>
            <person name="Ling A."/>
            <person name="Lombard V."/>
            <person name="Lucas S."/>
            <person name="Lundell T."/>
            <person name="Martin R."/>
            <person name="McLaughlin D.J."/>
            <person name="Morgenstern I."/>
            <person name="Morin E."/>
            <person name="Murat C."/>
            <person name="Nagy L.G."/>
            <person name="Nolan M."/>
            <person name="Ohm R.A."/>
            <person name="Patyshakuliyeva A."/>
            <person name="Rokas A."/>
            <person name="Ruiz-Duenas F.J."/>
            <person name="Sabat G."/>
            <person name="Salamov A."/>
            <person name="Samejima M."/>
            <person name="Schmutz J."/>
            <person name="Slot J.C."/>
            <person name="St John F."/>
            <person name="Stenlid J."/>
            <person name="Sun H."/>
            <person name="Sun S."/>
            <person name="Syed K."/>
            <person name="Tsang A."/>
            <person name="Wiebenga A."/>
            <person name="Young D."/>
            <person name="Pisabarro A."/>
            <person name="Eastwood D.C."/>
            <person name="Martin F."/>
            <person name="Cullen D."/>
            <person name="Grigoriev I.V."/>
            <person name="Hibbett D.S."/>
        </authorList>
    </citation>
    <scope>NUCLEOTIDE SEQUENCE [LARGE SCALE GENOMIC DNA]</scope>
    <source>
        <strain evidence="2 3">DJM-731 SS1</strain>
    </source>
</reference>
<dbReference type="GeneID" id="63684288"/>